<evidence type="ECO:0000313" key="2">
    <source>
        <dbReference type="Proteomes" id="UP001642260"/>
    </source>
</evidence>
<dbReference type="Gene3D" id="3.40.50.1820">
    <property type="entry name" value="alpha/beta hydrolase"/>
    <property type="match status" value="1"/>
</dbReference>
<dbReference type="InterPro" id="IPR029058">
    <property type="entry name" value="AB_hydrolase_fold"/>
</dbReference>
<accession>A0ABC8KUR1</accession>
<comment type="caution">
    <text evidence="1">The sequence shown here is derived from an EMBL/GenBank/DDBJ whole genome shotgun (WGS) entry which is preliminary data.</text>
</comment>
<organism evidence="1 2">
    <name type="scientific">Eruca vesicaria subsp. sativa</name>
    <name type="common">Garden rocket</name>
    <name type="synonym">Eruca sativa</name>
    <dbReference type="NCBI Taxonomy" id="29727"/>
    <lineage>
        <taxon>Eukaryota</taxon>
        <taxon>Viridiplantae</taxon>
        <taxon>Streptophyta</taxon>
        <taxon>Embryophyta</taxon>
        <taxon>Tracheophyta</taxon>
        <taxon>Spermatophyta</taxon>
        <taxon>Magnoliopsida</taxon>
        <taxon>eudicotyledons</taxon>
        <taxon>Gunneridae</taxon>
        <taxon>Pentapetalae</taxon>
        <taxon>rosids</taxon>
        <taxon>malvids</taxon>
        <taxon>Brassicales</taxon>
        <taxon>Brassicaceae</taxon>
        <taxon>Brassiceae</taxon>
        <taxon>Eruca</taxon>
    </lineage>
</organism>
<evidence type="ECO:0000313" key="1">
    <source>
        <dbReference type="EMBL" id="CAH8362974.1"/>
    </source>
</evidence>
<dbReference type="PANTHER" id="PTHR43689">
    <property type="entry name" value="HYDROLASE"/>
    <property type="match status" value="1"/>
</dbReference>
<reference evidence="1 2" key="1">
    <citation type="submission" date="2022-03" db="EMBL/GenBank/DDBJ databases">
        <authorList>
            <person name="Macdonald S."/>
            <person name="Ahmed S."/>
            <person name="Newling K."/>
        </authorList>
    </citation>
    <scope>NUCLEOTIDE SEQUENCE [LARGE SCALE GENOMIC DNA]</scope>
</reference>
<dbReference type="EMBL" id="CAKOAT010348487">
    <property type="protein sequence ID" value="CAH8362974.1"/>
    <property type="molecule type" value="Genomic_DNA"/>
</dbReference>
<dbReference type="AlphaFoldDB" id="A0ABC8KUR1"/>
<dbReference type="Proteomes" id="UP001642260">
    <property type="component" value="Unassembled WGS sequence"/>
</dbReference>
<proteinExistence type="predicted"/>
<sequence length="140" mass="15634">MRSEACCCCLVVHHRRAALRPGLEPGAVDVFLEFICHSGGPLPEDLLPQVKCPVLIVLGRAYGDFDAVEEFVVLPEARHCPHDEKQEMVNPLIESFVVRHSKSSTAFTPGICSHFSFTFLHCTETYHLNQHELSTCENSV</sequence>
<protein>
    <submittedName>
        <fullName evidence="1">Uncharacterized protein</fullName>
    </submittedName>
</protein>
<dbReference type="PANTHER" id="PTHR43689:SF53">
    <property type="entry name" value="ALPHA_BETA-HYDROLASES SUPERFAMILY PROTEIN"/>
    <property type="match status" value="1"/>
</dbReference>
<gene>
    <name evidence="1" type="ORF">ERUC_LOCUS28730</name>
</gene>
<keyword evidence="2" id="KW-1185">Reference proteome</keyword>
<dbReference type="SUPFAM" id="SSF53474">
    <property type="entry name" value="alpha/beta-Hydrolases"/>
    <property type="match status" value="1"/>
</dbReference>
<name>A0ABC8KUR1_ERUVS</name>